<name>A0A316UA73_9BASI</name>
<organism evidence="2 3">
    <name type="scientific">Pseudomicrostroma glucosiphilum</name>
    <dbReference type="NCBI Taxonomy" id="1684307"/>
    <lineage>
        <taxon>Eukaryota</taxon>
        <taxon>Fungi</taxon>
        <taxon>Dikarya</taxon>
        <taxon>Basidiomycota</taxon>
        <taxon>Ustilaginomycotina</taxon>
        <taxon>Exobasidiomycetes</taxon>
        <taxon>Microstromatales</taxon>
        <taxon>Microstromatales incertae sedis</taxon>
        <taxon>Pseudomicrostroma</taxon>
    </lineage>
</organism>
<feature type="transmembrane region" description="Helical" evidence="1">
    <location>
        <begin position="140"/>
        <end position="163"/>
    </location>
</feature>
<gene>
    <name evidence="2" type="ORF">BCV69DRAFT_281152</name>
</gene>
<dbReference type="GeneID" id="37013608"/>
<proteinExistence type="predicted"/>
<dbReference type="AlphaFoldDB" id="A0A316UA73"/>
<dbReference type="PANTHER" id="PTHR34144:SF7">
    <property type="entry name" value="EXPORT PROTEIN (CAP59), PUTATIVE (AFU_ORTHOLOGUE AFUA_7G05020)-RELATED"/>
    <property type="match status" value="1"/>
</dbReference>
<dbReference type="InterPro" id="IPR021047">
    <property type="entry name" value="Mannosyltransferase_CMT1"/>
</dbReference>
<sequence length="549" mass="61009">MSFKEGMTPYDLWKDTHDDSYHDEVSIPMLSGYERTEEDAYCSVQKVTRLFSGWNLVQVCLLAAVASIPLHVYFRVCSPLLGFLTYSVVALPFSILVYLTSSPKGYTISLSKPEPSSPPSYSSASWPWSRSPSTSLSIPALVYLLGCAWSLCVWAFLLGTALFRGLHLSADVFSSAPPTIAEVGATSPGHSVFFAVNLYNSAEVLPAFSKSLKELCSSLGHRNVFVSIYESNSSDDTCERLQILGEELKALGIPQSVRCGKHSVRHGKVAGVISSYSRIEYLASVRNEALAPLDDLGSLDSNVGPFSHVAWLNDIFFDPVDVITLLNTKGGEFDQVCAIDTVPMGFYDTWVTRDINEARLKPLWPYFSSAEDIASMRVEEPILVNSCWNGLTIFDASWFTSHSRRPLLLQESAKAEVQAKHNLSLPLRFRASPAPHCLTSECLLTSYDQHLLSAPHRPRIYINPQVLVSYDASTLALYHVWSRWWISRAWLFVWQDVISTRLFGRVTDWGRKLPKCAQELHAGWAKLDAPLRPLAPLVVDGVNGTQVST</sequence>
<evidence type="ECO:0000313" key="3">
    <source>
        <dbReference type="Proteomes" id="UP000245942"/>
    </source>
</evidence>
<accession>A0A316UA73</accession>
<keyword evidence="1" id="KW-0472">Membrane</keyword>
<keyword evidence="1" id="KW-0812">Transmembrane</keyword>
<protein>
    <recommendedName>
        <fullName evidence="4">Glycosyltransferase family 69 protein</fullName>
    </recommendedName>
</protein>
<feature type="transmembrane region" description="Helical" evidence="1">
    <location>
        <begin position="53"/>
        <end position="74"/>
    </location>
</feature>
<keyword evidence="3" id="KW-1185">Reference proteome</keyword>
<feature type="transmembrane region" description="Helical" evidence="1">
    <location>
        <begin position="80"/>
        <end position="99"/>
    </location>
</feature>
<evidence type="ECO:0000313" key="2">
    <source>
        <dbReference type="EMBL" id="PWN22147.1"/>
    </source>
</evidence>
<dbReference type="OrthoDB" id="262547at2759"/>
<dbReference type="EMBL" id="KZ819323">
    <property type="protein sequence ID" value="PWN22147.1"/>
    <property type="molecule type" value="Genomic_DNA"/>
</dbReference>
<evidence type="ECO:0008006" key="4">
    <source>
        <dbReference type="Google" id="ProtNLM"/>
    </source>
</evidence>
<dbReference type="PANTHER" id="PTHR34144">
    <property type="entry name" value="CHROMOSOME 8, WHOLE GENOME SHOTGUN SEQUENCE"/>
    <property type="match status" value="1"/>
</dbReference>
<dbReference type="STRING" id="1684307.A0A316UA73"/>
<reference evidence="2 3" key="1">
    <citation type="journal article" date="2018" name="Mol. Biol. Evol.">
        <title>Broad Genomic Sampling Reveals a Smut Pathogenic Ancestry of the Fungal Clade Ustilaginomycotina.</title>
        <authorList>
            <person name="Kijpornyongpan T."/>
            <person name="Mondo S.J."/>
            <person name="Barry K."/>
            <person name="Sandor L."/>
            <person name="Lee J."/>
            <person name="Lipzen A."/>
            <person name="Pangilinan J."/>
            <person name="LaButti K."/>
            <person name="Hainaut M."/>
            <person name="Henrissat B."/>
            <person name="Grigoriev I.V."/>
            <person name="Spatafora J.W."/>
            <person name="Aime M.C."/>
        </authorList>
    </citation>
    <scope>NUCLEOTIDE SEQUENCE [LARGE SCALE GENOMIC DNA]</scope>
    <source>
        <strain evidence="2 3">MCA 4718</strain>
    </source>
</reference>
<evidence type="ECO:0000256" key="1">
    <source>
        <dbReference type="SAM" id="Phobius"/>
    </source>
</evidence>
<dbReference type="Proteomes" id="UP000245942">
    <property type="component" value="Unassembled WGS sequence"/>
</dbReference>
<keyword evidence="1" id="KW-1133">Transmembrane helix</keyword>
<dbReference type="RefSeq" id="XP_025349307.1">
    <property type="nucleotide sequence ID" value="XM_025491874.1"/>
</dbReference>
<dbReference type="Pfam" id="PF11735">
    <property type="entry name" value="CAP59_mtransfer"/>
    <property type="match status" value="1"/>
</dbReference>